<dbReference type="SUPFAM" id="SSF52266">
    <property type="entry name" value="SGNH hydrolase"/>
    <property type="match status" value="1"/>
</dbReference>
<sequence>MEINKLYLLIGVVFILFPINKFFAQNITLINAGISGNTSLDVLNRLSSDVIPFEPDLVILMIGTNDLLNTNNLLGYKEYESNLVEIVNALRERCIKILLLSPPPVDEVYLYQRHDKRKYKNRPNKMLNKISESMKRLVDREYVKFFDLNNELLVKGIPYHNKDKVIMNMKNSGREDGVHLTPFGYRLIANMIAKYLKSYNWVLPQMKILCLGDSITYGKYVLGEGTSTGHTYPFFLKRKLNQS</sequence>
<reference evidence="2 3" key="1">
    <citation type="submission" date="2013-04" db="EMBL/GenBank/DDBJ databases">
        <title>Zunongwangia sp. 22II14-10F7 Genome Sequencing.</title>
        <authorList>
            <person name="Lai Q."/>
            <person name="Shao Z."/>
        </authorList>
    </citation>
    <scope>NUCLEOTIDE SEQUENCE [LARGE SCALE GENOMIC DNA]</scope>
    <source>
        <strain evidence="2 3">22II14-10F7</strain>
    </source>
</reference>
<evidence type="ECO:0000313" key="2">
    <source>
        <dbReference type="EMBL" id="ORL46160.1"/>
    </source>
</evidence>
<dbReference type="InterPro" id="IPR051532">
    <property type="entry name" value="Ester_Hydrolysis_Enzymes"/>
</dbReference>
<comment type="caution">
    <text evidence="2">The sequence shown here is derived from an EMBL/GenBank/DDBJ whole genome shotgun (WGS) entry which is preliminary data.</text>
</comment>
<protein>
    <submittedName>
        <fullName evidence="2">Lipase-GDSL family acetylesterase</fullName>
    </submittedName>
</protein>
<dbReference type="STRING" id="1185767.IIF7_06301"/>
<dbReference type="OrthoDB" id="9794725at2"/>
<dbReference type="InterPro" id="IPR013830">
    <property type="entry name" value="SGNH_hydro"/>
</dbReference>
<feature type="domain" description="SGNH hydrolase-type esterase" evidence="1">
    <location>
        <begin position="28"/>
        <end position="187"/>
    </location>
</feature>
<keyword evidence="3" id="KW-1185">Reference proteome</keyword>
<evidence type="ECO:0000259" key="1">
    <source>
        <dbReference type="Pfam" id="PF13472"/>
    </source>
</evidence>
<proteinExistence type="predicted"/>
<accession>A0A1Y1T542</accession>
<name>A0A1Y1T542_9FLAO</name>
<dbReference type="Gene3D" id="3.40.50.1110">
    <property type="entry name" value="SGNH hydrolase"/>
    <property type="match status" value="1"/>
</dbReference>
<evidence type="ECO:0000313" key="3">
    <source>
        <dbReference type="Proteomes" id="UP000192746"/>
    </source>
</evidence>
<gene>
    <name evidence="2" type="ORF">IIF7_06301</name>
</gene>
<dbReference type="GO" id="GO:0016788">
    <property type="term" value="F:hydrolase activity, acting on ester bonds"/>
    <property type="evidence" value="ECO:0007669"/>
    <property type="project" value="UniProtKB-ARBA"/>
</dbReference>
<dbReference type="PANTHER" id="PTHR30383">
    <property type="entry name" value="THIOESTERASE 1/PROTEASE 1/LYSOPHOSPHOLIPASE L1"/>
    <property type="match status" value="1"/>
</dbReference>
<dbReference type="Proteomes" id="UP000192746">
    <property type="component" value="Unassembled WGS sequence"/>
</dbReference>
<dbReference type="EMBL" id="ARYN01000005">
    <property type="protein sequence ID" value="ORL46160.1"/>
    <property type="molecule type" value="Genomic_DNA"/>
</dbReference>
<dbReference type="AlphaFoldDB" id="A0A1Y1T542"/>
<organism evidence="2 3">
    <name type="scientific">Zunongwangia atlantica 22II14-10F7</name>
    <dbReference type="NCBI Taxonomy" id="1185767"/>
    <lineage>
        <taxon>Bacteria</taxon>
        <taxon>Pseudomonadati</taxon>
        <taxon>Bacteroidota</taxon>
        <taxon>Flavobacteriia</taxon>
        <taxon>Flavobacteriales</taxon>
        <taxon>Flavobacteriaceae</taxon>
        <taxon>Zunongwangia</taxon>
    </lineage>
</organism>
<dbReference type="Pfam" id="PF13472">
    <property type="entry name" value="Lipase_GDSL_2"/>
    <property type="match status" value="1"/>
</dbReference>
<dbReference type="RefSeq" id="WP_084840840.1">
    <property type="nucleotide sequence ID" value="NZ_ARYN01000005.1"/>
</dbReference>
<dbReference type="InterPro" id="IPR036514">
    <property type="entry name" value="SGNH_hydro_sf"/>
</dbReference>